<feature type="region of interest" description="Disordered" evidence="2">
    <location>
        <begin position="497"/>
        <end position="522"/>
    </location>
</feature>
<evidence type="ECO:0000313" key="3">
    <source>
        <dbReference type="EMBL" id="GAT42895.1"/>
    </source>
</evidence>
<gene>
    <name evidence="3" type="ORF">MCHLO_00592</name>
</gene>
<evidence type="ECO:0000313" key="4">
    <source>
        <dbReference type="Proteomes" id="UP000815677"/>
    </source>
</evidence>
<accession>A0ABQ0KVQ2</accession>
<feature type="region of interest" description="Disordered" evidence="2">
    <location>
        <begin position="1"/>
        <end position="110"/>
    </location>
</feature>
<feature type="coiled-coil region" evidence="1">
    <location>
        <begin position="214"/>
        <end position="244"/>
    </location>
</feature>
<feature type="compositionally biased region" description="Basic and acidic residues" evidence="2">
    <location>
        <begin position="11"/>
        <end position="23"/>
    </location>
</feature>
<dbReference type="EMBL" id="DF838420">
    <property type="protein sequence ID" value="GAT42895.1"/>
    <property type="molecule type" value="Genomic_DNA"/>
</dbReference>
<name>A0ABQ0KVQ2_MYCCL</name>
<keyword evidence="4" id="KW-1185">Reference proteome</keyword>
<dbReference type="Proteomes" id="UP000815677">
    <property type="component" value="Unassembled WGS sequence"/>
</dbReference>
<organism evidence="3 4">
    <name type="scientific">Mycena chlorophos</name>
    <name type="common">Agaric fungus</name>
    <name type="synonym">Agaricus chlorophos</name>
    <dbReference type="NCBI Taxonomy" id="658473"/>
    <lineage>
        <taxon>Eukaryota</taxon>
        <taxon>Fungi</taxon>
        <taxon>Dikarya</taxon>
        <taxon>Basidiomycota</taxon>
        <taxon>Agaricomycotina</taxon>
        <taxon>Agaricomycetes</taxon>
        <taxon>Agaricomycetidae</taxon>
        <taxon>Agaricales</taxon>
        <taxon>Marasmiineae</taxon>
        <taxon>Mycenaceae</taxon>
        <taxon>Mycena</taxon>
    </lineage>
</organism>
<evidence type="ECO:0000256" key="1">
    <source>
        <dbReference type="SAM" id="Coils"/>
    </source>
</evidence>
<proteinExistence type="predicted"/>
<protein>
    <submittedName>
        <fullName evidence="3">Uncharacterized protein</fullName>
    </submittedName>
</protein>
<keyword evidence="1" id="KW-0175">Coiled coil</keyword>
<evidence type="ECO:0000256" key="2">
    <source>
        <dbReference type="SAM" id="MobiDB-lite"/>
    </source>
</evidence>
<reference evidence="3" key="1">
    <citation type="submission" date="2014-09" db="EMBL/GenBank/DDBJ databases">
        <title>Genome sequence of the luminous mushroom Mycena chlorophos for searching fungal bioluminescence genes.</title>
        <authorList>
            <person name="Tanaka Y."/>
            <person name="Kasuga D."/>
            <person name="Oba Y."/>
            <person name="Hase S."/>
            <person name="Sato K."/>
            <person name="Oba Y."/>
            <person name="Sakakibara Y."/>
        </authorList>
    </citation>
    <scope>NUCLEOTIDE SEQUENCE</scope>
</reference>
<sequence length="522" mass="59059">MFRAFSAASEATERAGRGLEMRYHRQVSMSSGHEFLPPSTTMPKRKRSEKQQAQTQRLKMSRHTTDASPNRRPLRNRDENRPSSPLSDVSDDDASDDEAEREHALQHQKTIASLERAQKRLKDVREENERLEMDLRAAKERITRLERDGGGAYKKSVAAELKHLADTISDLTAENEQLREQAAVDSHSHSTQLEERDAIITLWRTRSRTHYSTLDNVKQQLKRAQEARDKYKKLYDEIAIWKTKCEGAFTARARWLFRQLVAVCGCAEDRVDYAMVSFARATGITVSDVPSARTVGRAILEGGELALMHLGYNIMNSPALGDSTDGTTHRGITVESRHLTLKVKPLDGSGPAKWTTRFLGVERARNHTGEQQHIGMTSVVRELTTGYSASPMAKRLGHHLTFEEVAEDIRSKAEETRAHQAAVAEANRLELARLAGVGLVLDREELQGMVMEQLRDQLRIFKKILNEPELEKTTIWGHRKEALQKIVFAAAERYKSRVPSNEPSPEVERQLEGAENQQTVTE</sequence>
<feature type="compositionally biased region" description="Acidic residues" evidence="2">
    <location>
        <begin position="89"/>
        <end position="99"/>
    </location>
</feature>